<sequence>MEKQQQALRERRSDIGGNASVVYALVECSTASFCDAIAAAIDPATTCFCTDDAECQPHHQQRGMADNINAKRPSETESPTASTGTGVGMAAPPPISAPTDNLAALSGVLRNLRKD</sequence>
<reference evidence="2" key="1">
    <citation type="journal article" date="2020" name="J Insects Food Feed">
        <title>The yellow mealworm (Tenebrio molitor) genome: a resource for the emerging insects as food and feed industry.</title>
        <authorList>
            <person name="Eriksson T."/>
            <person name="Andere A."/>
            <person name="Kelstrup H."/>
            <person name="Emery V."/>
            <person name="Picard C."/>
        </authorList>
    </citation>
    <scope>NUCLEOTIDE SEQUENCE</scope>
    <source>
        <strain evidence="2">Stoneville</strain>
        <tissue evidence="2">Whole head</tissue>
    </source>
</reference>
<evidence type="ECO:0000313" key="3">
    <source>
        <dbReference type="Proteomes" id="UP000719412"/>
    </source>
</evidence>
<evidence type="ECO:0000256" key="1">
    <source>
        <dbReference type="SAM" id="MobiDB-lite"/>
    </source>
</evidence>
<dbReference type="AlphaFoldDB" id="A0A8J6L7G2"/>
<keyword evidence="3" id="KW-1185">Reference proteome</keyword>
<gene>
    <name evidence="2" type="ORF">GEV33_013338</name>
</gene>
<dbReference type="EMBL" id="JABDTM020028134">
    <property type="protein sequence ID" value="KAH0809452.1"/>
    <property type="molecule type" value="Genomic_DNA"/>
</dbReference>
<dbReference type="Proteomes" id="UP000719412">
    <property type="component" value="Unassembled WGS sequence"/>
</dbReference>
<reference evidence="2" key="2">
    <citation type="submission" date="2021-08" db="EMBL/GenBank/DDBJ databases">
        <authorList>
            <person name="Eriksson T."/>
        </authorList>
    </citation>
    <scope>NUCLEOTIDE SEQUENCE</scope>
    <source>
        <strain evidence="2">Stoneville</strain>
        <tissue evidence="2">Whole head</tissue>
    </source>
</reference>
<accession>A0A8J6L7G2</accession>
<organism evidence="2 3">
    <name type="scientific">Tenebrio molitor</name>
    <name type="common">Yellow mealworm beetle</name>
    <dbReference type="NCBI Taxonomy" id="7067"/>
    <lineage>
        <taxon>Eukaryota</taxon>
        <taxon>Metazoa</taxon>
        <taxon>Ecdysozoa</taxon>
        <taxon>Arthropoda</taxon>
        <taxon>Hexapoda</taxon>
        <taxon>Insecta</taxon>
        <taxon>Pterygota</taxon>
        <taxon>Neoptera</taxon>
        <taxon>Endopterygota</taxon>
        <taxon>Coleoptera</taxon>
        <taxon>Polyphaga</taxon>
        <taxon>Cucujiformia</taxon>
        <taxon>Tenebrionidae</taxon>
        <taxon>Tenebrio</taxon>
    </lineage>
</organism>
<comment type="caution">
    <text evidence="2">The sequence shown here is derived from an EMBL/GenBank/DDBJ whole genome shotgun (WGS) entry which is preliminary data.</text>
</comment>
<protein>
    <submittedName>
        <fullName evidence="2">Uncharacterized protein</fullName>
    </submittedName>
</protein>
<proteinExistence type="predicted"/>
<evidence type="ECO:0000313" key="2">
    <source>
        <dbReference type="EMBL" id="KAH0809452.1"/>
    </source>
</evidence>
<feature type="region of interest" description="Disordered" evidence="1">
    <location>
        <begin position="58"/>
        <end position="102"/>
    </location>
</feature>
<name>A0A8J6L7G2_TENMO</name>